<keyword evidence="2" id="KW-1003">Cell membrane</keyword>
<feature type="transmembrane region" description="Helical" evidence="6">
    <location>
        <begin position="89"/>
        <end position="111"/>
    </location>
</feature>
<feature type="transmembrane region" description="Helical" evidence="6">
    <location>
        <begin position="185"/>
        <end position="211"/>
    </location>
</feature>
<feature type="transmembrane region" description="Helical" evidence="6">
    <location>
        <begin position="439"/>
        <end position="460"/>
    </location>
</feature>
<feature type="transmembrane region" description="Helical" evidence="6">
    <location>
        <begin position="385"/>
        <end position="409"/>
    </location>
</feature>
<feature type="transmembrane region" description="Helical" evidence="6">
    <location>
        <begin position="517"/>
        <end position="537"/>
    </location>
</feature>
<evidence type="ECO:0000256" key="2">
    <source>
        <dbReference type="ARBA" id="ARBA00022475"/>
    </source>
</evidence>
<dbReference type="Proteomes" id="UP000663452">
    <property type="component" value="Chromosome"/>
</dbReference>
<evidence type="ECO:0000313" key="8">
    <source>
        <dbReference type="Proteomes" id="UP000663452"/>
    </source>
</evidence>
<evidence type="ECO:0000256" key="4">
    <source>
        <dbReference type="ARBA" id="ARBA00022989"/>
    </source>
</evidence>
<dbReference type="PANTHER" id="PTHR30250:SF21">
    <property type="entry name" value="LIPID II FLIPPASE MURJ"/>
    <property type="match status" value="1"/>
</dbReference>
<sequence>MNLNPQGSKLLQGAFILSAAAIVSKLIGTLQKIPLQNLGGDAVFGIYNTVYPLYTMLVTVAMVGLPPAISKFVAEASAGGDEAEGRRVLRLSAILTAISGLVIGVLTYAGAPVIARWVGNSHVIPALHTSAWGLAVVPLMAAMRGYFQGLHNMVPTAVSQVVEQSVRVIVMIALLLYLTRNGADAASIAAGALLGSAGGGAAGLLVMLLFWRRHRHKVSALLPEAASELSAAAAETAAGRQSGFSAAAGGRRHKGIQARQLLTYGLPVMLGALAVPLVGLVDVFTVPRLLSSSYSEAASMAQFGIYNRGLPLVQIVTMLATSLSVVFIPALAEAKYRGDEGLVRTRCSLSLRWFWLLGLAASAGLAVLAEPINTALYGDSAGSSTMIWLAFTAAGGTVSIISAALLQGLGAVRAPALHLLAAAVLKAALNLLLVPQQGITGAAIASVAAHLFAAALNVLLLHRQGYLRLRFADALVKPALLLAGLALAAAAVSSGAGFAAAAAGFGGGRTASLAQSLLGVLAGCAVFAAGAVALRLLSESELRQLPGFGPKLADKLKKLRLFP</sequence>
<proteinExistence type="predicted"/>
<dbReference type="EMBL" id="CP070969">
    <property type="protein sequence ID" value="QSF45165.1"/>
    <property type="molecule type" value="Genomic_DNA"/>
</dbReference>
<feature type="transmembrane region" description="Helical" evidence="6">
    <location>
        <begin position="123"/>
        <end position="141"/>
    </location>
</feature>
<dbReference type="RefSeq" id="WP_206102643.1">
    <property type="nucleotide sequence ID" value="NZ_CP070969.1"/>
</dbReference>
<name>A0ABX7LAH3_9BACL</name>
<keyword evidence="5 6" id="KW-0472">Membrane</keyword>
<dbReference type="InterPro" id="IPR002797">
    <property type="entry name" value="Polysacc_synth"/>
</dbReference>
<dbReference type="InterPro" id="IPR024923">
    <property type="entry name" value="PG_synth_SpoVB"/>
</dbReference>
<feature type="transmembrane region" description="Helical" evidence="6">
    <location>
        <begin position="416"/>
        <end position="433"/>
    </location>
</feature>
<dbReference type="PIRSF" id="PIRSF038958">
    <property type="entry name" value="PG_synth_SpoVB"/>
    <property type="match status" value="1"/>
</dbReference>
<protein>
    <submittedName>
        <fullName evidence="7">Polysaccharide biosynthesis protein</fullName>
    </submittedName>
</protein>
<evidence type="ECO:0000256" key="3">
    <source>
        <dbReference type="ARBA" id="ARBA00022692"/>
    </source>
</evidence>
<feature type="transmembrane region" description="Helical" evidence="6">
    <location>
        <begin position="353"/>
        <end position="373"/>
    </location>
</feature>
<feature type="transmembrane region" description="Helical" evidence="6">
    <location>
        <begin position="49"/>
        <end position="69"/>
    </location>
</feature>
<gene>
    <name evidence="7" type="ORF">JRJ22_00230</name>
</gene>
<feature type="transmembrane region" description="Helical" evidence="6">
    <location>
        <begin position="312"/>
        <end position="332"/>
    </location>
</feature>
<evidence type="ECO:0000256" key="6">
    <source>
        <dbReference type="SAM" id="Phobius"/>
    </source>
</evidence>
<evidence type="ECO:0000256" key="1">
    <source>
        <dbReference type="ARBA" id="ARBA00004651"/>
    </source>
</evidence>
<keyword evidence="8" id="KW-1185">Reference proteome</keyword>
<comment type="subcellular location">
    <subcellularLocation>
        <location evidence="1">Cell membrane</location>
        <topology evidence="1">Multi-pass membrane protein</topology>
    </subcellularLocation>
</comment>
<feature type="transmembrane region" description="Helical" evidence="6">
    <location>
        <begin position="261"/>
        <end position="281"/>
    </location>
</feature>
<organism evidence="7 8">
    <name type="scientific">Paenibacillus tianjinensis</name>
    <dbReference type="NCBI Taxonomy" id="2810347"/>
    <lineage>
        <taxon>Bacteria</taxon>
        <taxon>Bacillati</taxon>
        <taxon>Bacillota</taxon>
        <taxon>Bacilli</taxon>
        <taxon>Bacillales</taxon>
        <taxon>Paenibacillaceae</taxon>
        <taxon>Paenibacillus</taxon>
    </lineage>
</organism>
<feature type="transmembrane region" description="Helical" evidence="6">
    <location>
        <begin position="480"/>
        <end position="505"/>
    </location>
</feature>
<keyword evidence="3 6" id="KW-0812">Transmembrane</keyword>
<reference evidence="7 8" key="1">
    <citation type="submission" date="2021-02" db="EMBL/GenBank/DDBJ databases">
        <title>Paenibacillus tianjinensis sp. nov.</title>
        <authorList>
            <person name="Liu H."/>
        </authorList>
    </citation>
    <scope>NUCLEOTIDE SEQUENCE [LARGE SCALE GENOMIC DNA]</scope>
    <source>
        <strain evidence="7 8">TB2019</strain>
    </source>
</reference>
<keyword evidence="4 6" id="KW-1133">Transmembrane helix</keyword>
<evidence type="ECO:0000313" key="7">
    <source>
        <dbReference type="EMBL" id="QSF45165.1"/>
    </source>
</evidence>
<evidence type="ECO:0000256" key="5">
    <source>
        <dbReference type="ARBA" id="ARBA00023136"/>
    </source>
</evidence>
<accession>A0ABX7LAH3</accession>
<dbReference type="PANTHER" id="PTHR30250">
    <property type="entry name" value="PST FAMILY PREDICTED COLANIC ACID TRANSPORTER"/>
    <property type="match status" value="1"/>
</dbReference>
<dbReference type="CDD" id="cd13124">
    <property type="entry name" value="MATE_SpoVB_like"/>
    <property type="match status" value="1"/>
</dbReference>
<dbReference type="InterPro" id="IPR050833">
    <property type="entry name" value="Poly_Biosynth_Transport"/>
</dbReference>
<dbReference type="Pfam" id="PF01943">
    <property type="entry name" value="Polysacc_synt"/>
    <property type="match status" value="1"/>
</dbReference>